<dbReference type="AlphaFoldDB" id="A0A4Z0D1T6"/>
<evidence type="ECO:0000313" key="1">
    <source>
        <dbReference type="EMBL" id="TFZ39487.1"/>
    </source>
</evidence>
<dbReference type="Proteomes" id="UP000298381">
    <property type="component" value="Unassembled WGS sequence"/>
</dbReference>
<keyword evidence="2" id="KW-1185">Reference proteome</keyword>
<gene>
    <name evidence="1" type="ORF">E4100_08310</name>
</gene>
<reference evidence="1 2" key="1">
    <citation type="submission" date="2019-03" db="EMBL/GenBank/DDBJ databases">
        <title>Draft genome sequence data and analysis of a Fermenting Bacterium, Soehngenia longevitae strain 1933PT, isolated from petroleum reservoir in Azerbaijan.</title>
        <authorList>
            <person name="Grouzdev D.S."/>
            <person name="Bidzhieva S.K."/>
            <person name="Sokolova D.S."/>
            <person name="Tourova T.P."/>
            <person name="Poltaraus A.B."/>
            <person name="Nazina T.N."/>
        </authorList>
    </citation>
    <scope>NUCLEOTIDE SEQUENCE [LARGE SCALE GENOMIC DNA]</scope>
    <source>
        <strain evidence="1 2">1933P</strain>
    </source>
</reference>
<dbReference type="OrthoDB" id="1706683at2"/>
<evidence type="ECO:0000313" key="2">
    <source>
        <dbReference type="Proteomes" id="UP000298381"/>
    </source>
</evidence>
<accession>A0A4Z0D1T6</accession>
<dbReference type="RefSeq" id="WP_135271585.1">
    <property type="nucleotide sequence ID" value="NZ_SRIB01000012.1"/>
</dbReference>
<comment type="caution">
    <text evidence="1">The sequence shown here is derived from an EMBL/GenBank/DDBJ whole genome shotgun (WGS) entry which is preliminary data.</text>
</comment>
<protein>
    <submittedName>
        <fullName evidence="1">Uncharacterized protein</fullName>
    </submittedName>
</protein>
<sequence>MRKKILLIILVLLILVLFLRANYNQKLDTEEYISLELYSHYAALTQIVYDIGTYTNDDTYNIDEFNISRLLYASRNFELALNSYENALSKSKVPKEAVYSRGSIMSLLNNYYDFFVDSVSVINEIDYDTLNIVKNDLEKWFLWIEENYITTDKDGYYVNEMYTYEDMVESGLIDELVLGDYQRIERLR</sequence>
<dbReference type="EMBL" id="SRIB01000012">
    <property type="protein sequence ID" value="TFZ39487.1"/>
    <property type="molecule type" value="Genomic_DNA"/>
</dbReference>
<proteinExistence type="predicted"/>
<name>A0A4Z0D1T6_9FIRM</name>
<organism evidence="1 2">
    <name type="scientific">Soehngenia longivitae</name>
    <dbReference type="NCBI Taxonomy" id="2562294"/>
    <lineage>
        <taxon>Bacteria</taxon>
        <taxon>Bacillati</taxon>
        <taxon>Bacillota</taxon>
        <taxon>Tissierellia</taxon>
        <taxon>Tissierellales</taxon>
        <taxon>Tissierellaceae</taxon>
        <taxon>Soehngenia</taxon>
    </lineage>
</organism>